<dbReference type="Bgee" id="ENSXETG00000026857">
    <property type="expression patterns" value="Expressed in testis and 11 other cell types or tissues"/>
</dbReference>
<dbReference type="SUPFAM" id="SSF49354">
    <property type="entry name" value="PapD-like"/>
    <property type="match status" value="1"/>
</dbReference>
<feature type="transmembrane region" description="Helical" evidence="2">
    <location>
        <begin position="226"/>
        <end position="246"/>
    </location>
</feature>
<evidence type="ECO:0000256" key="1">
    <source>
        <dbReference type="SAM" id="MobiDB-lite"/>
    </source>
</evidence>
<dbReference type="InterPro" id="IPR039283">
    <property type="entry name" value="MOSPD1/3"/>
</dbReference>
<organism evidence="3">
    <name type="scientific">Xenopus tropicalis</name>
    <name type="common">Western clawed frog</name>
    <name type="synonym">Silurana tropicalis</name>
    <dbReference type="NCBI Taxonomy" id="8364"/>
    <lineage>
        <taxon>Eukaryota</taxon>
        <taxon>Metazoa</taxon>
        <taxon>Chordata</taxon>
        <taxon>Craniata</taxon>
        <taxon>Vertebrata</taxon>
        <taxon>Euteleostomi</taxon>
        <taxon>Amphibia</taxon>
        <taxon>Batrachia</taxon>
        <taxon>Anura</taxon>
        <taxon>Pipoidea</taxon>
        <taxon>Pipidae</taxon>
        <taxon>Xenopodinae</taxon>
        <taxon>Xenopus</taxon>
        <taxon>Silurana</taxon>
    </lineage>
</organism>
<evidence type="ECO:0000313" key="3">
    <source>
        <dbReference type="Ensembl" id="ENSXETP00000103086"/>
    </source>
</evidence>
<dbReference type="FunCoup" id="A0A803J5H7">
    <property type="interactions" value="2063"/>
</dbReference>
<dbReference type="Xenbase" id="XB-GENE-963346">
    <property type="gene designation" value="mospd3"/>
</dbReference>
<name>A0A803J5H7_XENTR</name>
<reference evidence="3" key="2">
    <citation type="submission" date="2021-03" db="UniProtKB">
        <authorList>
            <consortium name="Ensembl"/>
        </authorList>
    </citation>
    <scope>IDENTIFICATION</scope>
</reference>
<keyword evidence="2" id="KW-0472">Membrane</keyword>
<feature type="region of interest" description="Disordered" evidence="1">
    <location>
        <begin position="1"/>
        <end position="24"/>
    </location>
</feature>
<dbReference type="AlphaFoldDB" id="A0A803J5H7"/>
<protein>
    <submittedName>
        <fullName evidence="3">Motile sperm domain-containing 3</fullName>
    </submittedName>
</protein>
<dbReference type="InterPro" id="IPR008962">
    <property type="entry name" value="PapD-like_sf"/>
</dbReference>
<dbReference type="Ensembl" id="ENSXETT00000122356">
    <property type="protein sequence ID" value="ENSXETP00000103086"/>
    <property type="gene ID" value="ENSXETG00000026857"/>
</dbReference>
<evidence type="ECO:0000256" key="2">
    <source>
        <dbReference type="SAM" id="Phobius"/>
    </source>
</evidence>
<feature type="compositionally biased region" description="Polar residues" evidence="1">
    <location>
        <begin position="1"/>
        <end position="22"/>
    </location>
</feature>
<gene>
    <name evidence="3" type="primary">mospd3</name>
</gene>
<keyword evidence="2" id="KW-1133">Transmembrane helix</keyword>
<dbReference type="GeneTree" id="ENSGT00940000155266"/>
<keyword evidence="2" id="KW-0812">Transmembrane</keyword>
<proteinExistence type="predicted"/>
<feature type="transmembrane region" description="Helical" evidence="2">
    <location>
        <begin position="258"/>
        <end position="280"/>
    </location>
</feature>
<dbReference type="PANTHER" id="PTHR34441:SF4">
    <property type="entry name" value="MOTILE SPERM DOMAIN-CONTAINING PROTEIN 3"/>
    <property type="match status" value="1"/>
</dbReference>
<sequence length="282" mass="30608">QSPRYSSRGTQGTNKHSPQISPTPVPECEFSLAAPVTECEFSLAAPVTECEFSLAAPVTECEFSLAAPVTECEFSLAAPVTECEFSLAAPVTECEFSLAAPVTECECSLAAPVTECEFSLAVLCTAPLRYTVVEAEGLVKPNSCIDIVTRHRDIRARNYGTTDKFRVDVWEEGASRGRGGRKDIAATLHATKPQAAERPPHVSLPWHPPSHVYSMQHGFPRTLSPWLFGLYILAGLVSMVILILPLHGDTRSLLHENLQVSVVQKLVAAYVLGLLTMVFLQG</sequence>
<reference evidence="3" key="1">
    <citation type="journal article" date="2010" name="Science">
        <title>The genome of the Western clawed frog Xenopus tropicalis.</title>
        <authorList>
            <person name="Hellsten U."/>
            <person name="Harland R.M."/>
            <person name="Gilchrist M.J."/>
            <person name="Hendrix D."/>
            <person name="Jurka J."/>
            <person name="Kapitonov V."/>
            <person name="Ovcharenko I."/>
            <person name="Putnam N.H."/>
            <person name="Shu S."/>
            <person name="Taher L."/>
            <person name="Blitz I.L."/>
            <person name="Blumberg B."/>
            <person name="Dichmann D.S."/>
            <person name="Dubchak I."/>
            <person name="Amaya E."/>
            <person name="Detter J.C."/>
            <person name="Fletcher R."/>
            <person name="Gerhard D.S."/>
            <person name="Goodstein D."/>
            <person name="Graves T."/>
            <person name="Grigoriev I.V."/>
            <person name="Grimwood J."/>
            <person name="Kawashima T."/>
            <person name="Lindquist E."/>
            <person name="Lucas S.M."/>
            <person name="Mead P.E."/>
            <person name="Mitros T."/>
            <person name="Ogino H."/>
            <person name="Ohta Y."/>
            <person name="Poliakov A.V."/>
            <person name="Pollet N."/>
            <person name="Robert J."/>
            <person name="Salamov A."/>
            <person name="Sater A.K."/>
            <person name="Schmutz J."/>
            <person name="Terry A."/>
            <person name="Vize P.D."/>
            <person name="Warren W.C."/>
            <person name="Wells D."/>
            <person name="Wills A."/>
            <person name="Wilson R.K."/>
            <person name="Zimmerman L.B."/>
            <person name="Zorn A.M."/>
            <person name="Grainger R."/>
            <person name="Grammer T."/>
            <person name="Khokha M.K."/>
            <person name="Richardson P.M."/>
            <person name="Rokhsar D.S."/>
        </authorList>
    </citation>
    <scope>NUCLEOTIDE SEQUENCE [LARGE SCALE GENOMIC DNA]</scope>
    <source>
        <strain evidence="3">Nigerian</strain>
    </source>
</reference>
<dbReference type="InParanoid" id="A0A803J5H7"/>
<dbReference type="PANTHER" id="PTHR34441">
    <property type="entry name" value="MOTILE SPERM DOMAIN-CONTAINING PROTEIN 1"/>
    <property type="match status" value="1"/>
</dbReference>
<accession>A0A803J5H7</accession>